<accession>A0ABQ7QNI8</accession>
<sequence>MVAVRASKRQISLDWWISITISSGEGEHPRPGQQDQELVAEVPLPAVKASRVYAKIVGRDVHAGEGEHPRPGQQDQELVAEVPLPGVKAPRVYAKIVGRDVHAAGEGEHPRPGQQDQELVAEVPLPAVKAPRVYAKIVGRDVHAAGEGEHPRPGQQDQELVAEVPLPGVKASRVYAKIVGRDVHAGEGEHPRPGQQDQELVAEVPLPAVKASRVYAKIVGRDVHAAGEGEHPRPGQQDQELVAEVPLPAVKAPRVYAKIVGRDVHVRVLSTIYVPYSYAMRTNDWWISITISSGEGEHPRPGQQDQELVAEVPLPAVKASRVYAKIVGRDVHGESFVRLSGPLHQASEIRTGRSATVVFPDAFSELEMAEEYSQRGQRQMQYNETGLGGRTTSQVVNQLGTLMTTVQIGLSSRLYGAPGEIFAIHYEVTNYRDQGVQFSFGAGDELSYLLDVKPRYQYVASGQSVVVIVRMIISNAATPGARDLVIFTAEGRDKASIAAYVYVTSPDGPPTDLWAPEVTHSFQGSCFGKMRDDCAQNVWSVNVVARDNVAGLLRVSSSPPGLLYAGNFVAGTRDSVVSTYRASCCAPRLLVTAVDAVGNAQSYNLDISNYFTPASIAAIVLGVFLLIALILIVAFLIYWCVRRRRESKELPYTARREIG</sequence>
<keyword evidence="1" id="KW-1133">Transmembrane helix</keyword>
<name>A0ABQ7QNI8_PLUXY</name>
<keyword evidence="1" id="KW-0472">Membrane</keyword>
<keyword evidence="3" id="KW-1185">Reference proteome</keyword>
<dbReference type="Proteomes" id="UP000823941">
    <property type="component" value="Chromosome 11"/>
</dbReference>
<dbReference type="EMBL" id="JAHIBW010000011">
    <property type="protein sequence ID" value="KAG7306610.1"/>
    <property type="molecule type" value="Genomic_DNA"/>
</dbReference>
<evidence type="ECO:0000256" key="1">
    <source>
        <dbReference type="SAM" id="Phobius"/>
    </source>
</evidence>
<evidence type="ECO:0000313" key="3">
    <source>
        <dbReference type="Proteomes" id="UP000823941"/>
    </source>
</evidence>
<evidence type="ECO:0000313" key="2">
    <source>
        <dbReference type="EMBL" id="KAG7306610.1"/>
    </source>
</evidence>
<gene>
    <name evidence="2" type="ORF">JYU34_007980</name>
</gene>
<organism evidence="2 3">
    <name type="scientific">Plutella xylostella</name>
    <name type="common">Diamondback moth</name>
    <name type="synonym">Plutella maculipennis</name>
    <dbReference type="NCBI Taxonomy" id="51655"/>
    <lineage>
        <taxon>Eukaryota</taxon>
        <taxon>Metazoa</taxon>
        <taxon>Ecdysozoa</taxon>
        <taxon>Arthropoda</taxon>
        <taxon>Hexapoda</taxon>
        <taxon>Insecta</taxon>
        <taxon>Pterygota</taxon>
        <taxon>Neoptera</taxon>
        <taxon>Endopterygota</taxon>
        <taxon>Lepidoptera</taxon>
        <taxon>Glossata</taxon>
        <taxon>Ditrysia</taxon>
        <taxon>Yponomeutoidea</taxon>
        <taxon>Plutellidae</taxon>
        <taxon>Plutella</taxon>
    </lineage>
</organism>
<protein>
    <submittedName>
        <fullName evidence="2">Uncharacterized protein</fullName>
    </submittedName>
</protein>
<feature type="transmembrane region" description="Helical" evidence="1">
    <location>
        <begin position="616"/>
        <end position="641"/>
    </location>
</feature>
<comment type="caution">
    <text evidence="2">The sequence shown here is derived from an EMBL/GenBank/DDBJ whole genome shotgun (WGS) entry which is preliminary data.</text>
</comment>
<keyword evidence="1" id="KW-0812">Transmembrane</keyword>
<proteinExistence type="predicted"/>
<reference evidence="2 3" key="1">
    <citation type="submission" date="2021-06" db="EMBL/GenBank/DDBJ databases">
        <title>A haploid diamondback moth (Plutella xylostella L.) genome assembly resolves 31 chromosomes and identifies a diamide resistance mutation.</title>
        <authorList>
            <person name="Ward C.M."/>
            <person name="Perry K.D."/>
            <person name="Baker G."/>
            <person name="Powis K."/>
            <person name="Heckel D.G."/>
            <person name="Baxter S.W."/>
        </authorList>
    </citation>
    <scope>NUCLEOTIDE SEQUENCE [LARGE SCALE GENOMIC DNA]</scope>
    <source>
        <strain evidence="2 3">LV</strain>
        <tissue evidence="2">Single pupa</tissue>
    </source>
</reference>